<evidence type="ECO:0000313" key="1">
    <source>
        <dbReference type="EMBL" id="THV06168.1"/>
    </source>
</evidence>
<evidence type="ECO:0000313" key="2">
    <source>
        <dbReference type="Proteomes" id="UP000297245"/>
    </source>
</evidence>
<proteinExistence type="predicted"/>
<dbReference type="AlphaFoldDB" id="A0A4S8MSN9"/>
<protein>
    <recommendedName>
        <fullName evidence="3">SnoaL-like domain-containing protein</fullName>
    </recommendedName>
</protein>
<dbReference type="Proteomes" id="UP000297245">
    <property type="component" value="Unassembled WGS sequence"/>
</dbReference>
<dbReference type="SUPFAM" id="SSF54427">
    <property type="entry name" value="NTF2-like"/>
    <property type="match status" value="1"/>
</dbReference>
<dbReference type="Gene3D" id="3.10.450.50">
    <property type="match status" value="1"/>
</dbReference>
<dbReference type="InterPro" id="IPR032710">
    <property type="entry name" value="NTF2-like_dom_sf"/>
</dbReference>
<dbReference type="OrthoDB" id="3758478at2759"/>
<keyword evidence="2" id="KW-1185">Reference proteome</keyword>
<reference evidence="1 2" key="1">
    <citation type="journal article" date="2019" name="Nat. Ecol. Evol.">
        <title>Megaphylogeny resolves global patterns of mushroom evolution.</title>
        <authorList>
            <person name="Varga T."/>
            <person name="Krizsan K."/>
            <person name="Foldi C."/>
            <person name="Dima B."/>
            <person name="Sanchez-Garcia M."/>
            <person name="Sanchez-Ramirez S."/>
            <person name="Szollosi G.J."/>
            <person name="Szarkandi J.G."/>
            <person name="Papp V."/>
            <person name="Albert L."/>
            <person name="Andreopoulos W."/>
            <person name="Angelini C."/>
            <person name="Antonin V."/>
            <person name="Barry K.W."/>
            <person name="Bougher N.L."/>
            <person name="Buchanan P."/>
            <person name="Buyck B."/>
            <person name="Bense V."/>
            <person name="Catcheside P."/>
            <person name="Chovatia M."/>
            <person name="Cooper J."/>
            <person name="Damon W."/>
            <person name="Desjardin D."/>
            <person name="Finy P."/>
            <person name="Geml J."/>
            <person name="Haridas S."/>
            <person name="Hughes K."/>
            <person name="Justo A."/>
            <person name="Karasinski D."/>
            <person name="Kautmanova I."/>
            <person name="Kiss B."/>
            <person name="Kocsube S."/>
            <person name="Kotiranta H."/>
            <person name="LaButti K.M."/>
            <person name="Lechner B.E."/>
            <person name="Liimatainen K."/>
            <person name="Lipzen A."/>
            <person name="Lukacs Z."/>
            <person name="Mihaltcheva S."/>
            <person name="Morgado L.N."/>
            <person name="Niskanen T."/>
            <person name="Noordeloos M.E."/>
            <person name="Ohm R.A."/>
            <person name="Ortiz-Santana B."/>
            <person name="Ovrebo C."/>
            <person name="Racz N."/>
            <person name="Riley R."/>
            <person name="Savchenko A."/>
            <person name="Shiryaev A."/>
            <person name="Soop K."/>
            <person name="Spirin V."/>
            <person name="Szebenyi C."/>
            <person name="Tomsovsky M."/>
            <person name="Tulloss R.E."/>
            <person name="Uehling J."/>
            <person name="Grigoriev I.V."/>
            <person name="Vagvolgyi C."/>
            <person name="Papp T."/>
            <person name="Martin F.M."/>
            <person name="Miettinen O."/>
            <person name="Hibbett D.S."/>
            <person name="Nagy L.G."/>
        </authorList>
    </citation>
    <scope>NUCLEOTIDE SEQUENCE [LARGE SCALE GENOMIC DNA]</scope>
    <source>
        <strain evidence="1 2">CBS 962.96</strain>
    </source>
</reference>
<accession>A0A4S8MSN9</accession>
<gene>
    <name evidence="1" type="ORF">K435DRAFT_849268</name>
</gene>
<dbReference type="EMBL" id="ML179044">
    <property type="protein sequence ID" value="THV06168.1"/>
    <property type="molecule type" value="Genomic_DNA"/>
</dbReference>
<dbReference type="PANTHER" id="PTHR39598:SF1">
    <property type="entry name" value="AUSTINOID BIOSYNTHESIS CLUSTERS PROTEIN F-RELATED"/>
    <property type="match status" value="1"/>
</dbReference>
<organism evidence="1 2">
    <name type="scientific">Dendrothele bispora (strain CBS 962.96)</name>
    <dbReference type="NCBI Taxonomy" id="1314807"/>
    <lineage>
        <taxon>Eukaryota</taxon>
        <taxon>Fungi</taxon>
        <taxon>Dikarya</taxon>
        <taxon>Basidiomycota</taxon>
        <taxon>Agaricomycotina</taxon>
        <taxon>Agaricomycetes</taxon>
        <taxon>Agaricomycetidae</taxon>
        <taxon>Agaricales</taxon>
        <taxon>Agaricales incertae sedis</taxon>
        <taxon>Dendrothele</taxon>
    </lineage>
</organism>
<sequence length="179" mass="20238">MSGQWASVWQPSTLTYTPPENPSRNLQTLFAYVEARNSWHESPDSFLALFDDNLEHRILPQSLEKPVLNKKQYRELISGLLRFIKAYKMTLHDVIETEDTIVAHASSVTQGVYGTCSTSEYMITLRFAPPSEGELPKISYVKEFVDSLSSVEFFKEERRRAQLAKSQGSPSLNGSNGSD</sequence>
<dbReference type="InterPro" id="IPR050977">
    <property type="entry name" value="Fungal_Meroterpenoid_Isomerase"/>
</dbReference>
<evidence type="ECO:0008006" key="3">
    <source>
        <dbReference type="Google" id="ProtNLM"/>
    </source>
</evidence>
<dbReference type="PANTHER" id="PTHR39598">
    <property type="entry name" value="AUSTINOL SYNTHESIS PROTEIN F-RELATED"/>
    <property type="match status" value="1"/>
</dbReference>
<name>A0A4S8MSN9_DENBC</name>